<dbReference type="InterPro" id="IPR013762">
    <property type="entry name" value="Integrase-like_cat_sf"/>
</dbReference>
<dbReference type="GO" id="GO:0006310">
    <property type="term" value="P:DNA recombination"/>
    <property type="evidence" value="ECO:0007669"/>
    <property type="project" value="UniProtKB-KW"/>
</dbReference>
<gene>
    <name evidence="7" type="ORF">HNP76_001054</name>
</gene>
<evidence type="ECO:0000259" key="6">
    <source>
        <dbReference type="PROSITE" id="PS51900"/>
    </source>
</evidence>
<evidence type="ECO:0000313" key="7">
    <source>
        <dbReference type="EMBL" id="MBB5225697.1"/>
    </source>
</evidence>
<dbReference type="Gene3D" id="1.10.443.10">
    <property type="entry name" value="Intergrase catalytic core"/>
    <property type="match status" value="1"/>
</dbReference>
<dbReference type="AlphaFoldDB" id="A0A7W8G892"/>
<keyword evidence="2 4" id="KW-0238">DNA-binding</keyword>
<accession>A0A7W8G892</accession>
<proteinExistence type="predicted"/>
<sequence>MENYEAIFKTFIEKYSQNGYSNSLCSSYYNLLAAATSFFSRNGVYITEESIQKFTKNYSVRVKKIYCRILRELAIFNATGFVKHKQLRPLLKLDTYYLLYLDNYLTNTFSNKKYRNSIRNMIVPFFETLQHEQIKVSDINYIDCMRVYKELDLPLSVLGRDNFDQHVRGFLHYISDIGINERKLWIVFNHWNPPYLFSVEKLSRESKEELSSIRKFHFKTRSELWDSIDSLKIIFENCGYAKKNYAGLKRTIELLYAFFDMNDMDYSIEYSWIWFNEIEKKLKTDRNWFKRTVNIIELFFQDEISTSSTFIPKRRLFIPQIEYLYRRKTVKRESIFNKLTPYYQSLIKAFQKYKQLEGRCEKTVKNYQYALQKFTLYLISRNILNIKDLTRDVLSDFISSDFNDFPGKLVKIRMFLYFLYETQLMSTDLSECVPVKTASKEKNVTVLNKNELLQIDNYRKNCKSASEYKNAAGVLLGLFMGLRACDVANLKFTDIDWKSKILHLIQTKTKVQLNLPIPNPVYEALVLYIKKGRPKANSPYIFLEDNPPFKKIGYQSGKYMIKGVLKNRINFHILRRTFASNIHETSKSLNTVINCLGHTGETSVGKYVNISKKMMEECTLSLSDLHI</sequence>
<comment type="caution">
    <text evidence="7">The sequence shown here is derived from an EMBL/GenBank/DDBJ whole genome shotgun (WGS) entry which is preliminary data.</text>
</comment>
<name>A0A7W8G892_9SPIR</name>
<dbReference type="EMBL" id="JACHFQ010000003">
    <property type="protein sequence ID" value="MBB5225697.1"/>
    <property type="molecule type" value="Genomic_DNA"/>
</dbReference>
<keyword evidence="1" id="KW-0229">DNA integration</keyword>
<dbReference type="PROSITE" id="PS51900">
    <property type="entry name" value="CB"/>
    <property type="match status" value="1"/>
</dbReference>
<dbReference type="InterPro" id="IPR011010">
    <property type="entry name" value="DNA_brk_join_enz"/>
</dbReference>
<dbReference type="Pfam" id="PF00589">
    <property type="entry name" value="Phage_integrase"/>
    <property type="match status" value="1"/>
</dbReference>
<keyword evidence="8" id="KW-1185">Reference proteome</keyword>
<dbReference type="RefSeq" id="WP_184658231.1">
    <property type="nucleotide sequence ID" value="NZ_CP031518.1"/>
</dbReference>
<evidence type="ECO:0000259" key="5">
    <source>
        <dbReference type="PROSITE" id="PS51898"/>
    </source>
</evidence>
<dbReference type="InterPro" id="IPR044068">
    <property type="entry name" value="CB"/>
</dbReference>
<reference evidence="7 8" key="1">
    <citation type="submission" date="2020-08" db="EMBL/GenBank/DDBJ databases">
        <title>Genomic Encyclopedia of Type Strains, Phase IV (KMG-IV): sequencing the most valuable type-strain genomes for metagenomic binning, comparative biology and taxonomic classification.</title>
        <authorList>
            <person name="Goeker M."/>
        </authorList>
    </citation>
    <scope>NUCLEOTIDE SEQUENCE [LARGE SCALE GENOMIC DNA]</scope>
    <source>
        <strain evidence="7 8">DSM 103462</strain>
    </source>
</reference>
<feature type="domain" description="Core-binding (CB)" evidence="6">
    <location>
        <begin position="341"/>
        <end position="420"/>
    </location>
</feature>
<organism evidence="7 8">
    <name type="scientific">Treponema ruminis</name>
    <dbReference type="NCBI Taxonomy" id="744515"/>
    <lineage>
        <taxon>Bacteria</taxon>
        <taxon>Pseudomonadati</taxon>
        <taxon>Spirochaetota</taxon>
        <taxon>Spirochaetia</taxon>
        <taxon>Spirochaetales</taxon>
        <taxon>Treponemataceae</taxon>
        <taxon>Treponema</taxon>
    </lineage>
</organism>
<dbReference type="Gene3D" id="1.10.150.130">
    <property type="match status" value="1"/>
</dbReference>
<dbReference type="GO" id="GO:0015074">
    <property type="term" value="P:DNA integration"/>
    <property type="evidence" value="ECO:0007669"/>
    <property type="project" value="UniProtKB-KW"/>
</dbReference>
<keyword evidence="3" id="KW-0233">DNA recombination</keyword>
<dbReference type="InterPro" id="IPR010998">
    <property type="entry name" value="Integrase_recombinase_N"/>
</dbReference>
<feature type="domain" description="Tyr recombinase" evidence="5">
    <location>
        <begin position="439"/>
        <end position="620"/>
    </location>
</feature>
<dbReference type="SUPFAM" id="SSF56349">
    <property type="entry name" value="DNA breaking-rejoining enzymes"/>
    <property type="match status" value="1"/>
</dbReference>
<protein>
    <submittedName>
        <fullName evidence="7">Site-specific recombinase XerD</fullName>
    </submittedName>
</protein>
<evidence type="ECO:0000256" key="1">
    <source>
        <dbReference type="ARBA" id="ARBA00022908"/>
    </source>
</evidence>
<evidence type="ECO:0000256" key="2">
    <source>
        <dbReference type="ARBA" id="ARBA00023125"/>
    </source>
</evidence>
<evidence type="ECO:0000313" key="8">
    <source>
        <dbReference type="Proteomes" id="UP000518887"/>
    </source>
</evidence>
<dbReference type="InterPro" id="IPR002104">
    <property type="entry name" value="Integrase_catalytic"/>
</dbReference>
<evidence type="ECO:0000256" key="4">
    <source>
        <dbReference type="PROSITE-ProRule" id="PRU01248"/>
    </source>
</evidence>
<dbReference type="GO" id="GO:0003677">
    <property type="term" value="F:DNA binding"/>
    <property type="evidence" value="ECO:0007669"/>
    <property type="project" value="UniProtKB-UniRule"/>
</dbReference>
<evidence type="ECO:0000256" key="3">
    <source>
        <dbReference type="ARBA" id="ARBA00023172"/>
    </source>
</evidence>
<dbReference type="PROSITE" id="PS51898">
    <property type="entry name" value="TYR_RECOMBINASE"/>
    <property type="match status" value="1"/>
</dbReference>
<dbReference type="Proteomes" id="UP000518887">
    <property type="component" value="Unassembled WGS sequence"/>
</dbReference>